<dbReference type="Proteomes" id="UP000481872">
    <property type="component" value="Unassembled WGS sequence"/>
</dbReference>
<reference evidence="2 3" key="1">
    <citation type="submission" date="2020-02" db="EMBL/GenBank/DDBJ databases">
        <title>Genome assembly of a novel Clostridium senegalense strain.</title>
        <authorList>
            <person name="Gupta T.B."/>
            <person name="Jauregui R."/>
            <person name="Maclean P."/>
            <person name="Nawarathana A."/>
            <person name="Brightwell G."/>
        </authorList>
    </citation>
    <scope>NUCLEOTIDE SEQUENCE [LARGE SCALE GENOMIC DNA]</scope>
    <source>
        <strain evidence="2 3">AGRFS4</strain>
    </source>
</reference>
<feature type="transmembrane region" description="Helical" evidence="1">
    <location>
        <begin position="53"/>
        <end position="73"/>
    </location>
</feature>
<dbReference type="EMBL" id="JAAGPU010000021">
    <property type="protein sequence ID" value="NEU05491.1"/>
    <property type="molecule type" value="Genomic_DNA"/>
</dbReference>
<gene>
    <name evidence="2" type="ORF">G3M99_11635</name>
</gene>
<keyword evidence="3" id="KW-1185">Reference proteome</keyword>
<feature type="transmembrane region" description="Helical" evidence="1">
    <location>
        <begin position="123"/>
        <end position="143"/>
    </location>
</feature>
<accession>A0A6M0H6L5</accession>
<evidence type="ECO:0000313" key="2">
    <source>
        <dbReference type="EMBL" id="NEU05491.1"/>
    </source>
</evidence>
<name>A0A6M0H6L5_9CLOT</name>
<comment type="caution">
    <text evidence="2">The sequence shown here is derived from an EMBL/GenBank/DDBJ whole genome shotgun (WGS) entry which is preliminary data.</text>
</comment>
<evidence type="ECO:0000313" key="3">
    <source>
        <dbReference type="Proteomes" id="UP000481872"/>
    </source>
</evidence>
<evidence type="ECO:0000256" key="1">
    <source>
        <dbReference type="SAM" id="Phobius"/>
    </source>
</evidence>
<dbReference type="AlphaFoldDB" id="A0A6M0H6L5"/>
<feature type="transmembrane region" description="Helical" evidence="1">
    <location>
        <begin position="27"/>
        <end position="46"/>
    </location>
</feature>
<keyword evidence="1" id="KW-1133">Transmembrane helix</keyword>
<dbReference type="InterPro" id="IPR009476">
    <property type="entry name" value="DUF1097"/>
</dbReference>
<dbReference type="RefSeq" id="WP_061994574.1">
    <property type="nucleotide sequence ID" value="NZ_JAAGPU010000021.1"/>
</dbReference>
<organism evidence="2 3">
    <name type="scientific">Clostridium senegalense</name>
    <dbReference type="NCBI Taxonomy" id="1465809"/>
    <lineage>
        <taxon>Bacteria</taxon>
        <taxon>Bacillati</taxon>
        <taxon>Bacillota</taxon>
        <taxon>Clostridia</taxon>
        <taxon>Eubacteriales</taxon>
        <taxon>Clostridiaceae</taxon>
        <taxon>Clostridium</taxon>
    </lineage>
</organism>
<sequence length="154" mass="16699">MSRSTITAISVGIFSGLWAWISDSMGLIGWIGFIGCTSYFASGGNFNGFKKSIFANLSGVLWAMAIMICSSYFVSSYWGYFFTGFFSFVMCIQAKSKKLEFIPGAFCGCCCTFATSGNWKAVIPALLCGAVLGYVSDMVGFYIHNLLAKQQGNI</sequence>
<proteinExistence type="predicted"/>
<protein>
    <submittedName>
        <fullName evidence="2">DUF1097 domain-containing protein</fullName>
    </submittedName>
</protein>
<dbReference type="Pfam" id="PF06496">
    <property type="entry name" value="DUF1097"/>
    <property type="match status" value="1"/>
</dbReference>
<feature type="transmembrane region" description="Helical" evidence="1">
    <location>
        <begin position="5"/>
        <end position="21"/>
    </location>
</feature>
<keyword evidence="1" id="KW-0472">Membrane</keyword>
<keyword evidence="1" id="KW-0812">Transmembrane</keyword>